<reference evidence="9" key="1">
    <citation type="submission" date="2021-12" db="EMBL/GenBank/DDBJ databases">
        <authorList>
            <person name="Martin H S."/>
        </authorList>
    </citation>
    <scope>NUCLEOTIDE SEQUENCE</scope>
</reference>
<evidence type="ECO:0000256" key="5">
    <source>
        <dbReference type="ARBA" id="ARBA00022833"/>
    </source>
</evidence>
<keyword evidence="3" id="KW-0677">Repeat</keyword>
<dbReference type="PANTHER" id="PTHR24394:SF29">
    <property type="entry name" value="MYONEURIN"/>
    <property type="match status" value="1"/>
</dbReference>
<dbReference type="Pfam" id="PF00096">
    <property type="entry name" value="zf-C2H2"/>
    <property type="match status" value="3"/>
</dbReference>
<dbReference type="FunFam" id="3.30.160.60:FF:000616">
    <property type="entry name" value="PR domain zinc finger protein 13"/>
    <property type="match status" value="1"/>
</dbReference>
<keyword evidence="10" id="KW-1185">Reference proteome</keyword>
<dbReference type="EMBL" id="OV170227">
    <property type="protein sequence ID" value="CAH0728090.1"/>
    <property type="molecule type" value="Genomic_DNA"/>
</dbReference>
<proteinExistence type="predicted"/>
<dbReference type="Gene3D" id="3.30.160.60">
    <property type="entry name" value="Classic Zinc Finger"/>
    <property type="match status" value="2"/>
</dbReference>
<dbReference type="GO" id="GO:0000981">
    <property type="term" value="F:DNA-binding transcription factor activity, RNA polymerase II-specific"/>
    <property type="evidence" value="ECO:0007669"/>
    <property type="project" value="TreeGrafter"/>
</dbReference>
<evidence type="ECO:0000313" key="9">
    <source>
        <dbReference type="EMBL" id="CAH0728090.1"/>
    </source>
</evidence>
<evidence type="ECO:0000256" key="1">
    <source>
        <dbReference type="ARBA" id="ARBA00004123"/>
    </source>
</evidence>
<sequence length="320" mass="35147">MSEGKSLRVMSRRGLRRGCRSRSFSLDELSDAGQGDHDGENIYIEMDGCGQLTARGGAARARAVRRARLAPAPPHASALLCLARAPSPAPRLALRLAADVPPLHELLLWFDDHALAHLDMPFLTLRNITGKKNYSCHHCNTEFEHPNPLKIHMFLSCRPYEAGSFWKRCISRLRAATVPPAMQLPQMVSSPVPSFPASPPPDPAQLEALAAAWGRSRDGHVCLYCGKLYSRKYGLKIHIRTHTGYKPLRCQHCLRAFGDPSNLNKHVRLHAAAAGPAGGAGGTGGAHACPLCRKPLARRRDLHRHMRTHHPHHTHSDASA</sequence>
<accession>A0A8J9VKG3</accession>
<dbReference type="OrthoDB" id="9998363at2759"/>
<dbReference type="SUPFAM" id="SSF57667">
    <property type="entry name" value="beta-beta-alpha zinc fingers"/>
    <property type="match status" value="1"/>
</dbReference>
<dbReference type="PROSITE" id="PS00028">
    <property type="entry name" value="ZINC_FINGER_C2H2_1"/>
    <property type="match status" value="3"/>
</dbReference>
<keyword evidence="2" id="KW-0479">Metal-binding</keyword>
<dbReference type="GO" id="GO:0005634">
    <property type="term" value="C:nucleus"/>
    <property type="evidence" value="ECO:0007669"/>
    <property type="project" value="UniProtKB-SubCell"/>
</dbReference>
<evidence type="ECO:0000313" key="10">
    <source>
        <dbReference type="Proteomes" id="UP000838878"/>
    </source>
</evidence>
<evidence type="ECO:0000256" key="7">
    <source>
        <dbReference type="PROSITE-ProRule" id="PRU00042"/>
    </source>
</evidence>
<dbReference type="SMART" id="SM00355">
    <property type="entry name" value="ZnF_C2H2"/>
    <property type="match status" value="4"/>
</dbReference>
<name>A0A8J9VKG3_9NEOP</name>
<feature type="domain" description="C2H2-type" evidence="8">
    <location>
        <begin position="248"/>
        <end position="275"/>
    </location>
</feature>
<dbReference type="Proteomes" id="UP000838878">
    <property type="component" value="Chromosome 7"/>
</dbReference>
<protein>
    <recommendedName>
        <fullName evidence="8">C2H2-type domain-containing protein</fullName>
    </recommendedName>
</protein>
<keyword evidence="5" id="KW-0862">Zinc</keyword>
<evidence type="ECO:0000256" key="2">
    <source>
        <dbReference type="ARBA" id="ARBA00022723"/>
    </source>
</evidence>
<feature type="domain" description="C2H2-type" evidence="8">
    <location>
        <begin position="287"/>
        <end position="314"/>
    </location>
</feature>
<feature type="non-terminal residue" evidence="9">
    <location>
        <position position="320"/>
    </location>
</feature>
<gene>
    <name evidence="9" type="ORF">BINO364_LOCUS13353</name>
</gene>
<feature type="domain" description="C2H2-type" evidence="8">
    <location>
        <begin position="220"/>
        <end position="247"/>
    </location>
</feature>
<dbReference type="InterPro" id="IPR036236">
    <property type="entry name" value="Znf_C2H2_sf"/>
</dbReference>
<keyword evidence="4 7" id="KW-0863">Zinc-finger</keyword>
<comment type="subcellular location">
    <subcellularLocation>
        <location evidence="1">Nucleus</location>
    </subcellularLocation>
</comment>
<dbReference type="InterPro" id="IPR013087">
    <property type="entry name" value="Znf_C2H2_type"/>
</dbReference>
<dbReference type="PROSITE" id="PS50157">
    <property type="entry name" value="ZINC_FINGER_C2H2_2"/>
    <property type="match status" value="3"/>
</dbReference>
<keyword evidence="6" id="KW-0539">Nucleus</keyword>
<dbReference type="GO" id="GO:0008270">
    <property type="term" value="F:zinc ion binding"/>
    <property type="evidence" value="ECO:0007669"/>
    <property type="project" value="UniProtKB-KW"/>
</dbReference>
<dbReference type="AlphaFoldDB" id="A0A8J9VKG3"/>
<organism evidence="9 10">
    <name type="scientific">Brenthis ino</name>
    <name type="common">lesser marbled fritillary</name>
    <dbReference type="NCBI Taxonomy" id="405034"/>
    <lineage>
        <taxon>Eukaryota</taxon>
        <taxon>Metazoa</taxon>
        <taxon>Ecdysozoa</taxon>
        <taxon>Arthropoda</taxon>
        <taxon>Hexapoda</taxon>
        <taxon>Insecta</taxon>
        <taxon>Pterygota</taxon>
        <taxon>Neoptera</taxon>
        <taxon>Endopterygota</taxon>
        <taxon>Lepidoptera</taxon>
        <taxon>Glossata</taxon>
        <taxon>Ditrysia</taxon>
        <taxon>Papilionoidea</taxon>
        <taxon>Nymphalidae</taxon>
        <taxon>Heliconiinae</taxon>
        <taxon>Argynnini</taxon>
        <taxon>Brenthis</taxon>
    </lineage>
</organism>
<evidence type="ECO:0000256" key="4">
    <source>
        <dbReference type="ARBA" id="ARBA00022771"/>
    </source>
</evidence>
<evidence type="ECO:0000256" key="6">
    <source>
        <dbReference type="ARBA" id="ARBA00023242"/>
    </source>
</evidence>
<dbReference type="PANTHER" id="PTHR24394">
    <property type="entry name" value="ZINC FINGER PROTEIN"/>
    <property type="match status" value="1"/>
</dbReference>
<evidence type="ECO:0000256" key="3">
    <source>
        <dbReference type="ARBA" id="ARBA00022737"/>
    </source>
</evidence>
<evidence type="ECO:0000259" key="8">
    <source>
        <dbReference type="PROSITE" id="PS50157"/>
    </source>
</evidence>